<keyword evidence="1" id="KW-0479">Metal-binding</keyword>
<reference evidence="5" key="1">
    <citation type="journal article" date="2019" name="Sci. Rep.">
        <title>Draft genome of Tanacetum cinerariifolium, the natural source of mosquito coil.</title>
        <authorList>
            <person name="Yamashiro T."/>
            <person name="Shiraishi A."/>
            <person name="Satake H."/>
            <person name="Nakayama K."/>
        </authorList>
    </citation>
    <scope>NUCLEOTIDE SEQUENCE</scope>
</reference>
<dbReference type="Pfam" id="PF07727">
    <property type="entry name" value="RVT_2"/>
    <property type="match status" value="1"/>
</dbReference>
<dbReference type="InterPro" id="IPR039537">
    <property type="entry name" value="Retrotran_Ty1/copia-like"/>
</dbReference>
<proteinExistence type="predicted"/>
<dbReference type="PROSITE" id="PS50994">
    <property type="entry name" value="INTEGRASE"/>
    <property type="match status" value="1"/>
</dbReference>
<dbReference type="AlphaFoldDB" id="A0A699H692"/>
<dbReference type="PANTHER" id="PTHR42648">
    <property type="entry name" value="TRANSPOSASE, PUTATIVE-RELATED"/>
    <property type="match status" value="1"/>
</dbReference>
<dbReference type="InterPro" id="IPR025724">
    <property type="entry name" value="GAG-pre-integrase_dom"/>
</dbReference>
<dbReference type="Gene3D" id="3.30.420.10">
    <property type="entry name" value="Ribonuclease H-like superfamily/Ribonuclease H"/>
    <property type="match status" value="2"/>
</dbReference>
<dbReference type="InterPro" id="IPR043502">
    <property type="entry name" value="DNA/RNA_pol_sf"/>
</dbReference>
<feature type="compositionally biased region" description="Polar residues" evidence="3">
    <location>
        <begin position="660"/>
        <end position="689"/>
    </location>
</feature>
<dbReference type="Pfam" id="PF13976">
    <property type="entry name" value="gag_pre-integrs"/>
    <property type="match status" value="1"/>
</dbReference>
<dbReference type="GO" id="GO:0016787">
    <property type="term" value="F:hydrolase activity"/>
    <property type="evidence" value="ECO:0007669"/>
    <property type="project" value="UniProtKB-KW"/>
</dbReference>
<comment type="caution">
    <text evidence="5">The sequence shown here is derived from an EMBL/GenBank/DDBJ whole genome shotgun (WGS) entry which is preliminary data.</text>
</comment>
<keyword evidence="2" id="KW-0378">Hydrolase</keyword>
<dbReference type="EMBL" id="BKCJ010115154">
    <property type="protein sequence ID" value="GEX55222.1"/>
    <property type="molecule type" value="Genomic_DNA"/>
</dbReference>
<dbReference type="InterPro" id="IPR012337">
    <property type="entry name" value="RNaseH-like_sf"/>
</dbReference>
<organism evidence="5">
    <name type="scientific">Tanacetum cinerariifolium</name>
    <name type="common">Dalmatian daisy</name>
    <name type="synonym">Chrysanthemum cinerariifolium</name>
    <dbReference type="NCBI Taxonomy" id="118510"/>
    <lineage>
        <taxon>Eukaryota</taxon>
        <taxon>Viridiplantae</taxon>
        <taxon>Streptophyta</taxon>
        <taxon>Embryophyta</taxon>
        <taxon>Tracheophyta</taxon>
        <taxon>Spermatophyta</taxon>
        <taxon>Magnoliopsida</taxon>
        <taxon>eudicotyledons</taxon>
        <taxon>Gunneridae</taxon>
        <taxon>Pentapetalae</taxon>
        <taxon>asterids</taxon>
        <taxon>campanulids</taxon>
        <taxon>Asterales</taxon>
        <taxon>Asteraceae</taxon>
        <taxon>Asteroideae</taxon>
        <taxon>Anthemideae</taxon>
        <taxon>Anthemidinae</taxon>
        <taxon>Tanacetum</taxon>
    </lineage>
</organism>
<dbReference type="InterPro" id="IPR013103">
    <property type="entry name" value="RVT_2"/>
</dbReference>
<dbReference type="InterPro" id="IPR036397">
    <property type="entry name" value="RNaseH_sf"/>
</dbReference>
<feature type="compositionally biased region" description="Polar residues" evidence="3">
    <location>
        <begin position="210"/>
        <end position="219"/>
    </location>
</feature>
<protein>
    <recommendedName>
        <fullName evidence="4">Integrase catalytic domain-containing protein</fullName>
    </recommendedName>
</protein>
<evidence type="ECO:0000256" key="1">
    <source>
        <dbReference type="ARBA" id="ARBA00022723"/>
    </source>
</evidence>
<name>A0A699H692_TANCI</name>
<feature type="region of interest" description="Disordered" evidence="3">
    <location>
        <begin position="209"/>
        <end position="252"/>
    </location>
</feature>
<evidence type="ECO:0000313" key="5">
    <source>
        <dbReference type="EMBL" id="GEX55222.1"/>
    </source>
</evidence>
<feature type="region of interest" description="Disordered" evidence="3">
    <location>
        <begin position="654"/>
        <end position="689"/>
    </location>
</feature>
<evidence type="ECO:0000256" key="2">
    <source>
        <dbReference type="ARBA" id="ARBA00022801"/>
    </source>
</evidence>
<evidence type="ECO:0000256" key="3">
    <source>
        <dbReference type="SAM" id="MobiDB-lite"/>
    </source>
</evidence>
<dbReference type="InterPro" id="IPR001584">
    <property type="entry name" value="Integrase_cat-core"/>
</dbReference>
<dbReference type="SUPFAM" id="SSF53098">
    <property type="entry name" value="Ribonuclease H-like"/>
    <property type="match status" value="1"/>
</dbReference>
<dbReference type="GO" id="GO:0046872">
    <property type="term" value="F:metal ion binding"/>
    <property type="evidence" value="ECO:0007669"/>
    <property type="project" value="UniProtKB-KW"/>
</dbReference>
<feature type="non-terminal residue" evidence="5">
    <location>
        <position position="1"/>
    </location>
</feature>
<evidence type="ECO:0000259" key="4">
    <source>
        <dbReference type="PROSITE" id="PS50994"/>
    </source>
</evidence>
<dbReference type="CDD" id="cd09272">
    <property type="entry name" value="RNase_HI_RT_Ty1"/>
    <property type="match status" value="1"/>
</dbReference>
<dbReference type="SUPFAM" id="SSF56672">
    <property type="entry name" value="DNA/RNA polymerases"/>
    <property type="match status" value="1"/>
</dbReference>
<accession>A0A699H692</accession>
<dbReference type="GO" id="GO:0015074">
    <property type="term" value="P:DNA integration"/>
    <property type="evidence" value="ECO:0007669"/>
    <property type="project" value="InterPro"/>
</dbReference>
<dbReference type="PANTHER" id="PTHR42648:SF18">
    <property type="entry name" value="RETROTRANSPOSON, UNCLASSIFIED-LIKE PROTEIN"/>
    <property type="match status" value="1"/>
</dbReference>
<gene>
    <name evidence="5" type="ORF">Tci_327197</name>
</gene>
<sequence>SLEYGRYGLSKVLDTAYRGFLGVGTTFDIFQNILFPFSLNTSYCLLLDTSYWILFSLWSLIQGFQKVKPHITHNATYQADDLDAYDFDYDELNTAKVALMMNLSHYGLDTLVEVHNPDNVNNALKDDLKKLKRKALVDDAVTSHSIAPEMLNVDVEPLAPKLLNNMTAHSDYLRNTQEQAMILKEVLEQGKSQNLLNNSLTMLVRVRPSTCASGSQPSDNTKKDKIQRPPSSPQKNKLEAHPRTVKSSWKNKKCAVEPKGTASVQHSKLNANSKLICVKCNGCMLFDYHDLYVLNDVNAHAKSKSVKKNSKRKFGNACPLTRIATTTEVPNRKPIAIVTDIPKPVVTLVYSKKPRKSKSTDPVSKSKVIKYVSANKKEPSKSWGSIVSNVISSSLDECVDLLTGSRGNNLYTLSLREMMASSPICLLSKASKTKLWLRHRHLSHLNFGAINQLARHGLVRGLLKLKFEKDHLCSACAMGKSKKKPHKSKSEETNQEKHYLLHMDLCGPIRVASVNGKTYILIIVDDYSRFTWVKYLRSKDEAPDFIIKFLKMIQVVISHETFVARSPKQNGVVERHNCALIEVARTIFIYSNALLFLWVEVVATACYTQNHSMIRLHHGKTPYELLHNKPPDLSFLHVFSALCYPRNDSENLVAPEHAASTGSPSSTTVDQDAPLPSNSQTTPETQSPVISNDVEEENHDIDVAHINNDPFLGITILENDFESSSSNVIPTVVHTATPNSEIVTKLSKDHPLENIIGELERPNYKDALTQACWIEAMQEELHEFERLEVWELVPRLDKVMVFTLKWIFKVKLDELEGILKSKARLVAHGYRQEEEIDFVESFAPVARLDDIRIFLAYAAYMNMIVYQMDVKTTFLNDILREEVYVSQPDDNPNHVYKLKKDLYGLKQAPRTRYDLLSKFLLSQEFSKGIVNPTLFIRRQGEDILLFKMSVMGKISFFLGLQILQSPRGIFINQSKYALESLKKYGMESNDDVDTPIIEKSKLDEDPQGKAIDPTHYRGMVGTLMYLIASRPDLTFVVCMCARGLYCPKDSSIALTAYADADHTGCQDTRRGTSGSMQLLGNRLVIWSSKRQKSVAISSTEDKYIALSGCRAQVLWMRSHLTGCGFGFNKILMYCDNKSAIALCCNNVQQS</sequence>
<feature type="domain" description="Integrase catalytic" evidence="4">
    <location>
        <begin position="540"/>
        <end position="630"/>
    </location>
</feature>
<dbReference type="GO" id="GO:0003676">
    <property type="term" value="F:nucleic acid binding"/>
    <property type="evidence" value="ECO:0007669"/>
    <property type="project" value="InterPro"/>
</dbReference>